<dbReference type="RefSeq" id="WP_214400094.1">
    <property type="nucleotide sequence ID" value="NZ_LR792632.1"/>
</dbReference>
<comment type="function">
    <text evidence="1 12">Transaldolase is important for the balance of metabolites in the pentose-phosphate pathway.</text>
</comment>
<keyword evidence="14" id="KW-1185">Reference proteome</keyword>
<evidence type="ECO:0000256" key="9">
    <source>
        <dbReference type="ARBA" id="ARBA00023270"/>
    </source>
</evidence>
<sequence>MKFFLDTANVDEIKKYAELGLVDGVTTNPTLVAKERRDFYEVVKEICEIVDGPVSAEVISTDAEGMVKEARELAKISDNIVIKIPMTKDGMKAVKILSAEGIKTNVTLVFSPLQALLAAKAGATYVSPFVGRLDDIGHVGMKLVEDVVKIYKNYDIKTEVIVASVRHPWHVLEAAKIGADIATIPPSVMDKLFNHPLTDIGLERFLKDWDNYLKTRKE</sequence>
<dbReference type="GO" id="GO:0006098">
    <property type="term" value="P:pentose-phosphate shunt"/>
    <property type="evidence" value="ECO:0007669"/>
    <property type="project" value="UniProtKB-UniRule"/>
</dbReference>
<dbReference type="InterPro" id="IPR022999">
    <property type="entry name" value="Transaldolase_3B"/>
</dbReference>
<protein>
    <recommendedName>
        <fullName evidence="11 12">Probable transaldolase</fullName>
        <ecNumber evidence="5 12">2.2.1.2</ecNumber>
    </recommendedName>
</protein>
<comment type="similarity">
    <text evidence="4 12">Belongs to the transaldolase family. Type 3B subfamily.</text>
</comment>
<dbReference type="EMBL" id="LR792632">
    <property type="protein sequence ID" value="CAB3287364.1"/>
    <property type="molecule type" value="Genomic_DNA"/>
</dbReference>
<accession>A0A8D6PWS0</accession>
<dbReference type="InterPro" id="IPR018225">
    <property type="entry name" value="Transaldolase_AS"/>
</dbReference>
<keyword evidence="6 12" id="KW-0963">Cytoplasm</keyword>
<evidence type="ECO:0000256" key="11">
    <source>
        <dbReference type="ARBA" id="ARBA00067532"/>
    </source>
</evidence>
<evidence type="ECO:0000256" key="4">
    <source>
        <dbReference type="ARBA" id="ARBA00005740"/>
    </source>
</evidence>
<dbReference type="InterPro" id="IPR004731">
    <property type="entry name" value="Transaldolase_3B/F6P_aldolase"/>
</dbReference>
<comment type="catalytic activity">
    <reaction evidence="10 12">
        <text>D-sedoheptulose 7-phosphate + D-glyceraldehyde 3-phosphate = D-erythrose 4-phosphate + beta-D-fructose 6-phosphate</text>
        <dbReference type="Rhea" id="RHEA:17053"/>
        <dbReference type="ChEBI" id="CHEBI:16897"/>
        <dbReference type="ChEBI" id="CHEBI:57483"/>
        <dbReference type="ChEBI" id="CHEBI:57634"/>
        <dbReference type="ChEBI" id="CHEBI:59776"/>
        <dbReference type="EC" id="2.2.1.2"/>
    </reaction>
</comment>
<evidence type="ECO:0000256" key="12">
    <source>
        <dbReference type="HAMAP-Rule" id="MF_00494"/>
    </source>
</evidence>
<gene>
    <name evidence="12 13" type="primary">tal</name>
    <name evidence="13" type="ORF">MLAUSG7_0166</name>
</gene>
<evidence type="ECO:0000256" key="6">
    <source>
        <dbReference type="ARBA" id="ARBA00022490"/>
    </source>
</evidence>
<dbReference type="GeneID" id="65882974"/>
<evidence type="ECO:0000313" key="13">
    <source>
        <dbReference type="EMBL" id="CAB3287364.1"/>
    </source>
</evidence>
<dbReference type="PANTHER" id="PTHR10683:SF40">
    <property type="entry name" value="FRUCTOSE-6-PHOSPHATE ALDOLASE 1-RELATED"/>
    <property type="match status" value="1"/>
</dbReference>
<evidence type="ECO:0000256" key="3">
    <source>
        <dbReference type="ARBA" id="ARBA00004857"/>
    </source>
</evidence>
<evidence type="ECO:0000256" key="8">
    <source>
        <dbReference type="ARBA" id="ARBA00023126"/>
    </source>
</evidence>
<dbReference type="SUPFAM" id="SSF51569">
    <property type="entry name" value="Aldolase"/>
    <property type="match status" value="1"/>
</dbReference>
<dbReference type="HAMAP" id="MF_00494">
    <property type="entry name" value="Transaldolase_3b"/>
    <property type="match status" value="1"/>
</dbReference>
<dbReference type="Pfam" id="PF00923">
    <property type="entry name" value="TAL_FSA"/>
    <property type="match status" value="1"/>
</dbReference>
<dbReference type="GO" id="GO:0005737">
    <property type="term" value="C:cytoplasm"/>
    <property type="evidence" value="ECO:0007669"/>
    <property type="project" value="UniProtKB-SubCell"/>
</dbReference>
<dbReference type="UniPathway" id="UPA00115">
    <property type="reaction ID" value="UER00414"/>
</dbReference>
<keyword evidence="9 12" id="KW-0704">Schiff base</keyword>
<evidence type="ECO:0000256" key="2">
    <source>
        <dbReference type="ARBA" id="ARBA00004496"/>
    </source>
</evidence>
<proteinExistence type="inferred from homology"/>
<comment type="pathway">
    <text evidence="3 12">Carbohydrate degradation; pentose phosphate pathway; D-glyceraldehyde 3-phosphate and beta-D-fructose 6-phosphate from D-ribose 5-phosphate and D-xylulose 5-phosphate (non-oxidative stage): step 2/3.</text>
</comment>
<dbReference type="GO" id="GO:0005975">
    <property type="term" value="P:carbohydrate metabolic process"/>
    <property type="evidence" value="ECO:0007669"/>
    <property type="project" value="InterPro"/>
</dbReference>
<reference evidence="13 14" key="1">
    <citation type="submission" date="2020-04" db="EMBL/GenBank/DDBJ databases">
        <authorList>
            <consortium name="Genoscope - CEA"/>
            <person name="William W."/>
        </authorList>
    </citation>
    <scope>NUCLEOTIDE SEQUENCE [LARGE SCALE GENOMIC DNA]</scope>
    <source>
        <strain evidence="13 14">SG7</strain>
    </source>
</reference>
<dbReference type="Gene3D" id="3.20.20.70">
    <property type="entry name" value="Aldolase class I"/>
    <property type="match status" value="1"/>
</dbReference>
<name>A0A8D6PWS0_9EURY</name>
<keyword evidence="7 12" id="KW-0808">Transferase</keyword>
<dbReference type="CDD" id="cd00956">
    <property type="entry name" value="Transaldolase_FSA"/>
    <property type="match status" value="1"/>
</dbReference>
<dbReference type="NCBIfam" id="TIGR00875">
    <property type="entry name" value="fsa_talC_mipB"/>
    <property type="match status" value="1"/>
</dbReference>
<dbReference type="AlphaFoldDB" id="A0A8D6PWS0"/>
<evidence type="ECO:0000313" key="14">
    <source>
        <dbReference type="Proteomes" id="UP000679213"/>
    </source>
</evidence>
<keyword evidence="8 12" id="KW-0570">Pentose shunt</keyword>
<dbReference type="EC" id="2.2.1.2" evidence="5 12"/>
<dbReference type="KEGG" id="mesg:MLAUSG7_0166"/>
<dbReference type="InterPro" id="IPR033919">
    <property type="entry name" value="TSA/FSA_arc/bac"/>
</dbReference>
<evidence type="ECO:0000256" key="7">
    <source>
        <dbReference type="ARBA" id="ARBA00022679"/>
    </source>
</evidence>
<dbReference type="InterPro" id="IPR001585">
    <property type="entry name" value="TAL/FSA"/>
</dbReference>
<dbReference type="GO" id="GO:0004801">
    <property type="term" value="F:transaldolase activity"/>
    <property type="evidence" value="ECO:0007669"/>
    <property type="project" value="UniProtKB-UniRule"/>
</dbReference>
<dbReference type="PANTHER" id="PTHR10683">
    <property type="entry name" value="TRANSALDOLASE"/>
    <property type="match status" value="1"/>
</dbReference>
<evidence type="ECO:0000256" key="5">
    <source>
        <dbReference type="ARBA" id="ARBA00013151"/>
    </source>
</evidence>
<dbReference type="InterPro" id="IPR013785">
    <property type="entry name" value="Aldolase_TIM"/>
</dbReference>
<feature type="active site" description="Schiff-base intermediate with substrate" evidence="12">
    <location>
        <position position="83"/>
    </location>
</feature>
<dbReference type="FunFam" id="3.20.20.70:FF:000018">
    <property type="entry name" value="Probable transaldolase"/>
    <property type="match status" value="1"/>
</dbReference>
<dbReference type="PROSITE" id="PS01054">
    <property type="entry name" value="TRANSALDOLASE_1"/>
    <property type="match status" value="1"/>
</dbReference>
<evidence type="ECO:0000256" key="1">
    <source>
        <dbReference type="ARBA" id="ARBA00003518"/>
    </source>
</evidence>
<comment type="subcellular location">
    <subcellularLocation>
        <location evidence="2 12">Cytoplasm</location>
    </subcellularLocation>
</comment>
<dbReference type="Proteomes" id="UP000679213">
    <property type="component" value="Chromosome I"/>
</dbReference>
<dbReference type="PROSITE" id="PS00958">
    <property type="entry name" value="TRANSALDOLASE_2"/>
    <property type="match status" value="1"/>
</dbReference>
<evidence type="ECO:0000256" key="10">
    <source>
        <dbReference type="ARBA" id="ARBA00048810"/>
    </source>
</evidence>
<dbReference type="GO" id="GO:0016832">
    <property type="term" value="F:aldehyde-lyase activity"/>
    <property type="evidence" value="ECO:0007669"/>
    <property type="project" value="InterPro"/>
</dbReference>
<organism evidence="13 14">
    <name type="scientific">Methanocaldococcus lauensis</name>
    <dbReference type="NCBI Taxonomy" id="2546128"/>
    <lineage>
        <taxon>Archaea</taxon>
        <taxon>Methanobacteriati</taxon>
        <taxon>Methanobacteriota</taxon>
        <taxon>Methanomada group</taxon>
        <taxon>Methanococci</taxon>
        <taxon>Methanococcales</taxon>
        <taxon>Methanocaldococcaceae</taxon>
        <taxon>Methanocaldococcus</taxon>
    </lineage>
</organism>